<gene>
    <name evidence="1" type="ORF">BDN72DRAFT_846948</name>
</gene>
<protein>
    <submittedName>
        <fullName evidence="1">Uncharacterized protein</fullName>
    </submittedName>
</protein>
<reference evidence="1 2" key="1">
    <citation type="journal article" date="2019" name="Nat. Ecol. Evol.">
        <title>Megaphylogeny resolves global patterns of mushroom evolution.</title>
        <authorList>
            <person name="Varga T."/>
            <person name="Krizsan K."/>
            <person name="Foldi C."/>
            <person name="Dima B."/>
            <person name="Sanchez-Garcia M."/>
            <person name="Sanchez-Ramirez S."/>
            <person name="Szollosi G.J."/>
            <person name="Szarkandi J.G."/>
            <person name="Papp V."/>
            <person name="Albert L."/>
            <person name="Andreopoulos W."/>
            <person name="Angelini C."/>
            <person name="Antonin V."/>
            <person name="Barry K.W."/>
            <person name="Bougher N.L."/>
            <person name="Buchanan P."/>
            <person name="Buyck B."/>
            <person name="Bense V."/>
            <person name="Catcheside P."/>
            <person name="Chovatia M."/>
            <person name="Cooper J."/>
            <person name="Damon W."/>
            <person name="Desjardin D."/>
            <person name="Finy P."/>
            <person name="Geml J."/>
            <person name="Haridas S."/>
            <person name="Hughes K."/>
            <person name="Justo A."/>
            <person name="Karasinski D."/>
            <person name="Kautmanova I."/>
            <person name="Kiss B."/>
            <person name="Kocsube S."/>
            <person name="Kotiranta H."/>
            <person name="LaButti K.M."/>
            <person name="Lechner B.E."/>
            <person name="Liimatainen K."/>
            <person name="Lipzen A."/>
            <person name="Lukacs Z."/>
            <person name="Mihaltcheva S."/>
            <person name="Morgado L.N."/>
            <person name="Niskanen T."/>
            <person name="Noordeloos M.E."/>
            <person name="Ohm R.A."/>
            <person name="Ortiz-Santana B."/>
            <person name="Ovrebo C."/>
            <person name="Racz N."/>
            <person name="Riley R."/>
            <person name="Savchenko A."/>
            <person name="Shiryaev A."/>
            <person name="Soop K."/>
            <person name="Spirin V."/>
            <person name="Szebenyi C."/>
            <person name="Tomsovsky M."/>
            <person name="Tulloss R.E."/>
            <person name="Uehling J."/>
            <person name="Grigoriev I.V."/>
            <person name="Vagvolgyi C."/>
            <person name="Papp T."/>
            <person name="Martin F.M."/>
            <person name="Miettinen O."/>
            <person name="Hibbett D.S."/>
            <person name="Nagy L.G."/>
        </authorList>
    </citation>
    <scope>NUCLEOTIDE SEQUENCE [LARGE SCALE GENOMIC DNA]</scope>
    <source>
        <strain evidence="1 2">NL-1719</strain>
    </source>
</reference>
<accession>A0ACD3AGS7</accession>
<proteinExistence type="predicted"/>
<keyword evidence="2" id="KW-1185">Reference proteome</keyword>
<dbReference type="EMBL" id="ML208491">
    <property type="protein sequence ID" value="TFK64042.1"/>
    <property type="molecule type" value="Genomic_DNA"/>
</dbReference>
<evidence type="ECO:0000313" key="1">
    <source>
        <dbReference type="EMBL" id="TFK64042.1"/>
    </source>
</evidence>
<dbReference type="Proteomes" id="UP000308600">
    <property type="component" value="Unassembled WGS sequence"/>
</dbReference>
<name>A0ACD3AGS7_9AGAR</name>
<organism evidence="1 2">
    <name type="scientific">Pluteus cervinus</name>
    <dbReference type="NCBI Taxonomy" id="181527"/>
    <lineage>
        <taxon>Eukaryota</taxon>
        <taxon>Fungi</taxon>
        <taxon>Dikarya</taxon>
        <taxon>Basidiomycota</taxon>
        <taxon>Agaricomycotina</taxon>
        <taxon>Agaricomycetes</taxon>
        <taxon>Agaricomycetidae</taxon>
        <taxon>Agaricales</taxon>
        <taxon>Pluteineae</taxon>
        <taxon>Pluteaceae</taxon>
        <taxon>Pluteus</taxon>
    </lineage>
</organism>
<sequence>MEHQIPDIEIDERAYEPLREYISMPVLRAMWKVFHTVERGPAFWMIITLATSSLLSKSLHDKTALEGKLWEYRYRQPSSDNTSSFSPGMGSSETWSSASPQIIEIKPRHQFNATQRAAIEEFTQQPFREEKDMYEPFAKLLRPIVRTQHESITVMDTHTRSYLSGQRPTITLQDATYENPHAACVWQLVELTGPSSFLDGEKIRGQCLKYLYKLRRKQSSRSKFSILLSNQTSCHWLFANYPQSRFDLEEPKIQISSKLSQVDGLAHLVDLLKDYNYAPVLPRFILLDGKINDVLGINRTCVVVSSTFSGSKVAEIAVLGKVKGNVNFPQLCSFTPDFLEFAFTPVGESLCASKINKMPRWLLSIVHGIRDGLSFLPGQGFVHRDIRWENIIIDNEHRPVIIDFNAATAANEPVPFSGGYICCPPEIFELGDPVMLYDPIPAHDWKAYILLLHSALFPALYTNLSGRWVFDWTSQESKALRQLWVNLRTSTIWNRALEAAEHADVEELRVWVCDLLTTFPDPNQRMQLLFAELEV</sequence>
<evidence type="ECO:0000313" key="2">
    <source>
        <dbReference type="Proteomes" id="UP000308600"/>
    </source>
</evidence>